<dbReference type="Gene3D" id="2.150.10.10">
    <property type="entry name" value="Serralysin-like metalloprotease, C-terminal"/>
    <property type="match status" value="1"/>
</dbReference>
<dbReference type="KEGG" id="crx:CRECT_0866"/>
<dbReference type="Pfam" id="PF13946">
    <property type="entry name" value="DUF4214"/>
    <property type="match status" value="1"/>
</dbReference>
<gene>
    <name evidence="2" type="primary">crs</name>
    <name evidence="2" type="ORF">CRECT_0866</name>
</gene>
<evidence type="ECO:0000313" key="2">
    <source>
        <dbReference type="EMBL" id="QCD46544.1"/>
    </source>
</evidence>
<dbReference type="EMBL" id="CP012543">
    <property type="protein sequence ID" value="QCD46544.1"/>
    <property type="molecule type" value="Genomic_DNA"/>
</dbReference>
<protein>
    <submittedName>
        <fullName evidence="2">Surface layer protein</fullName>
    </submittedName>
</protein>
<dbReference type="RefSeq" id="WP_002945147.1">
    <property type="nucleotide sequence ID" value="NZ_CP012543.1"/>
</dbReference>
<reference evidence="2 3" key="1">
    <citation type="submission" date="2016-07" db="EMBL/GenBank/DDBJ databases">
        <title>Comparative genomics of the Campylobacter concisus group.</title>
        <authorList>
            <person name="Miller W.G."/>
            <person name="Yee E."/>
            <person name="Chapman M.H."/>
            <person name="Huynh S."/>
            <person name="Bono J.L."/>
            <person name="On S.L.W."/>
            <person name="StLeger J."/>
            <person name="Foster G."/>
            <person name="Parker C.T."/>
        </authorList>
    </citation>
    <scope>NUCLEOTIDE SEQUENCE [LARGE SCALE GENOMIC DNA]</scope>
    <source>
        <strain evidence="2 3">ATCC 33238</strain>
    </source>
</reference>
<feature type="domain" description="DUF4214" evidence="1">
    <location>
        <begin position="40"/>
        <end position="102"/>
    </location>
</feature>
<sequence length="1361" mass="144904">MALTQTQVSQLYVTLFGRVSEGAGNKFWQNSQDIATAATNMLATEAAKEYFGSALTSDEAFIKHIYKNTLNKTEVEDPEGINFWVKALKSGVSRGTVVAELIKAAQDPKNKGASQDLFNNKVALSDYTAGKVEGKGLKAKDLAPFKSVLNKITSNPSSVDAAKPAVDALAGISTDTSVDWHSNPEHPGKAYELTTNTDNATANVFNAPMKHNPGGTDRIMTLQSSDKLTGDYSRHDNTLNVEFGQANADEGDPTSRTPTLTNIQNINIEVTGTVNTLDLRDSNDVEKINIHRITKEAGNKFNVESIGQKLVGMRLANVAKKDIDVKFEHKKGVLSGFEDKSNVFLENVEAKSLSITSDKNTEGYENLNLISKQGVSLNKFEANQLRELTIKGSGELKIADVELNDGANPQFNKVNDGGIKTPGTRGFTKLDASGYTGSLTLDITDIVKEASDPFDSGRKLNTDIIGSKLGDTFYLRGGLGSRTNIDGGAGEDKLVLVSGSIGTGKRADGVTDSKITNIENLEMRAQSGDLSADFDRFDASLKRVLVRTEQMDTLATFTLSNISEKFSKEGVIDIEHSAGNEDKPNNYNTKIVATLKDASGKDDSLTFRVLDANNKDNSFEFEIGAAGVENITVKDDDTESNEMKLTNAADHTGKVTLTGGTAGKYFAVNSEIVAKEVDASGQKSDLRLTVRDQAANPGQTIKLGTGNDVLTFKELDGLDGKDTITDAGGNDVVRAIFSKDNALNLKGIEGVHVAALDNINLDVTNTDITKMTLMSREAVKQTDHVESLGYGVYGMNNTTFGTTDISKKTITVKKSNISELNFAGDLDNKDDDVAADDGDKDQNFNGVELLNNQSKELNVNVSSSLDRIKEGATSYTIGKITAHGVEKFNVKIKDEKDKTTTTKIDNVFGKNITHLKVTGVDKDGKEVATKGSVNLGTVSDGGSFKTMQEVDATNVGGAFTATVTSLGDNSQVKLGNGDNVFSAKGSGGNNITITAGNGKNKITGSARDNKIIAGNGGNTIHADAGNNNIKLGNGDDYVTAKDGNNVVEFGNGRDKYEGNLGTKLKNEKIVTSITKTDGAADVKFATDGENAATTTHHLIASDSETVQAVWEGDTMKNYAVNGQRALTDLTKSTDGDDHYLVGAQYNDDSTNLKETPFTNVATTTVKGGKGNDSFTITKTQTDMITVEGGEGKDQVSINTKEKMKVKISDGDSVKGSNDVIYGFKTDTVGGAKNDVLDLDTTKIKSTMANAAENIANGIQGWGIGAKGNITFYKENTFTTKTLVNAKNLDSVLKFLAEKLNGTGDTVTFGYDRDGDGKIDSTYVFQDGNKDTVVELAGVGNTATDEAAGLTTGAANGDITIA</sequence>
<dbReference type="SUPFAM" id="SSF51120">
    <property type="entry name" value="beta-Roll"/>
    <property type="match status" value="1"/>
</dbReference>
<dbReference type="InterPro" id="IPR025282">
    <property type="entry name" value="DUF4214"/>
</dbReference>
<name>A0A6G5QLS6_CAMRE</name>
<evidence type="ECO:0000313" key="3">
    <source>
        <dbReference type="Proteomes" id="UP000502377"/>
    </source>
</evidence>
<organism evidence="2 3">
    <name type="scientific">Campylobacter rectus</name>
    <name type="common">Wolinella recta</name>
    <dbReference type="NCBI Taxonomy" id="203"/>
    <lineage>
        <taxon>Bacteria</taxon>
        <taxon>Pseudomonadati</taxon>
        <taxon>Campylobacterota</taxon>
        <taxon>Epsilonproteobacteria</taxon>
        <taxon>Campylobacterales</taxon>
        <taxon>Campylobacteraceae</taxon>
        <taxon>Campylobacter</taxon>
    </lineage>
</organism>
<accession>A0A6G5QLS6</accession>
<proteinExistence type="predicted"/>
<dbReference type="PRINTS" id="PR00313">
    <property type="entry name" value="CABNDNGRPT"/>
</dbReference>
<evidence type="ECO:0000259" key="1">
    <source>
        <dbReference type="Pfam" id="PF13946"/>
    </source>
</evidence>
<dbReference type="Proteomes" id="UP000502377">
    <property type="component" value="Chromosome"/>
</dbReference>
<dbReference type="InterPro" id="IPR011049">
    <property type="entry name" value="Serralysin-like_metalloprot_C"/>
</dbReference>